<dbReference type="GeneID" id="30994869"/>
<keyword evidence="3" id="KW-1185">Reference proteome</keyword>
<evidence type="ECO:0000256" key="1">
    <source>
        <dbReference type="SAM" id="MobiDB-lite"/>
    </source>
</evidence>
<proteinExistence type="predicted"/>
<dbReference type="AlphaFoldDB" id="A0A1E4RBN0"/>
<protein>
    <submittedName>
        <fullName evidence="2">Uncharacterized protein</fullName>
    </submittedName>
</protein>
<sequence length="220" mass="24945">MNRSNSLSLDTSKSKSLSFDSSNKNRLKNKLKNSIFNKQKSKSAANSPIFNQNSTFESLPFEALPESQYRSRSYSLPNFKEAYPNVMSNSHLDKEFELFVKDYNFPNESKNHDKYNSVILQDNCDCADCKYGSNTFKNSTPPPVSNKKSAKLPSISSICSSIKEEPHFEETNHLHTSSSVTSLNSSINLKENEDVIDKMATNILNVVKVSRSKHEIEWLI</sequence>
<evidence type="ECO:0000313" key="3">
    <source>
        <dbReference type="Proteomes" id="UP000095085"/>
    </source>
</evidence>
<feature type="compositionally biased region" description="Polar residues" evidence="1">
    <location>
        <begin position="35"/>
        <end position="49"/>
    </location>
</feature>
<reference evidence="3" key="1">
    <citation type="submission" date="2016-05" db="EMBL/GenBank/DDBJ databases">
        <title>Comparative genomics of biotechnologically important yeasts.</title>
        <authorList>
            <consortium name="DOE Joint Genome Institute"/>
            <person name="Riley R."/>
            <person name="Haridas S."/>
            <person name="Wolfe K.H."/>
            <person name="Lopes M.R."/>
            <person name="Hittinger C.T."/>
            <person name="Goker M."/>
            <person name="Salamov A."/>
            <person name="Wisecaver J."/>
            <person name="Long T.M."/>
            <person name="Aerts A.L."/>
            <person name="Barry K."/>
            <person name="Choi C."/>
            <person name="Clum A."/>
            <person name="Coughlan A.Y."/>
            <person name="Deshpande S."/>
            <person name="Douglass A.P."/>
            <person name="Hanson S.J."/>
            <person name="Klenk H.-P."/>
            <person name="Labutti K."/>
            <person name="Lapidus A."/>
            <person name="Lindquist E."/>
            <person name="Lipzen A."/>
            <person name="Meier-Kolthoff J.P."/>
            <person name="Ohm R.A."/>
            <person name="Otillar R.P."/>
            <person name="Pangilinan J."/>
            <person name="Peng Y."/>
            <person name="Rokas A."/>
            <person name="Rosa C.A."/>
            <person name="Scheuner C."/>
            <person name="Sibirny A.A."/>
            <person name="Slot J.C."/>
            <person name="Stielow J.B."/>
            <person name="Sun H."/>
            <person name="Kurtzman C.P."/>
            <person name="Blackwell M."/>
            <person name="Grigoriev I.V."/>
            <person name="Jeffries T.W."/>
        </authorList>
    </citation>
    <scope>NUCLEOTIDE SEQUENCE [LARGE SCALE GENOMIC DNA]</scope>
    <source>
        <strain evidence="3">NRRL Y-1933</strain>
    </source>
</reference>
<dbReference type="EMBL" id="KV454547">
    <property type="protein sequence ID" value="ODV64674.1"/>
    <property type="molecule type" value="Genomic_DNA"/>
</dbReference>
<feature type="region of interest" description="Disordered" evidence="1">
    <location>
        <begin position="1"/>
        <end position="25"/>
    </location>
</feature>
<feature type="region of interest" description="Disordered" evidence="1">
    <location>
        <begin position="30"/>
        <end position="49"/>
    </location>
</feature>
<dbReference type="RefSeq" id="XP_020073741.1">
    <property type="nucleotide sequence ID" value="XM_020220319.1"/>
</dbReference>
<accession>A0A1E4RBN0</accession>
<evidence type="ECO:0000313" key="2">
    <source>
        <dbReference type="EMBL" id="ODV64674.1"/>
    </source>
</evidence>
<gene>
    <name evidence="2" type="ORF">HYPBUDRAFT_150996</name>
</gene>
<organism evidence="2 3">
    <name type="scientific">Hyphopichia burtonii NRRL Y-1933</name>
    <dbReference type="NCBI Taxonomy" id="984485"/>
    <lineage>
        <taxon>Eukaryota</taxon>
        <taxon>Fungi</taxon>
        <taxon>Dikarya</taxon>
        <taxon>Ascomycota</taxon>
        <taxon>Saccharomycotina</taxon>
        <taxon>Pichiomycetes</taxon>
        <taxon>Debaryomycetaceae</taxon>
        <taxon>Hyphopichia</taxon>
    </lineage>
</organism>
<feature type="compositionally biased region" description="Low complexity" evidence="1">
    <location>
        <begin position="1"/>
        <end position="24"/>
    </location>
</feature>
<dbReference type="Proteomes" id="UP000095085">
    <property type="component" value="Unassembled WGS sequence"/>
</dbReference>
<name>A0A1E4RBN0_9ASCO</name>